<dbReference type="SUPFAM" id="SSF55729">
    <property type="entry name" value="Acyl-CoA N-acyltransferases (Nat)"/>
    <property type="match status" value="1"/>
</dbReference>
<dbReference type="InterPro" id="IPR002912">
    <property type="entry name" value="ACT_dom"/>
</dbReference>
<sequence length="374" mass="39428">MALWRIRATVDDRPGYLSVLTASLALRGVNILTVQVHTTEVGAVDDFLVDAPDALGEADLVAAVERGRGRDCWVARSEARGLVDQPTRALGLATRLVRDPEQAGEVLRTTLGLDEVTWRPTPAVAHDAVGTTTMLLTDPAGGSYELRRQAPSFTPAEYARAQALVELAAAVTRREADRVTLVLPDGAELAIRPATADDLAGVVELHEGCSAHSRQRRYLSGAALPSPSRLRRLLAPTRGLTLVATTTGSGGAAESVVALANLLAEGDEAEVALLVRDDWQRRGLGTALLRRLLAHAERAGYAALVLHTQADNTPMVRTVARLGRPAPVERDGTLLTVTVPLVARADKGPVADASPRAGATVGGPRRTDPGGGVR</sequence>
<dbReference type="PROSITE" id="PS51671">
    <property type="entry name" value="ACT"/>
    <property type="match status" value="1"/>
</dbReference>
<organism evidence="1 2">
    <name type="scientific">Micromonospora rifamycinica</name>
    <dbReference type="NCBI Taxonomy" id="291594"/>
    <lineage>
        <taxon>Bacteria</taxon>
        <taxon>Bacillati</taxon>
        <taxon>Actinomycetota</taxon>
        <taxon>Actinomycetes</taxon>
        <taxon>Micromonosporales</taxon>
        <taxon>Micromonosporaceae</taxon>
        <taxon>Micromonospora</taxon>
    </lineage>
</organism>
<dbReference type="PROSITE" id="PS51186">
    <property type="entry name" value="GNAT"/>
    <property type="match status" value="1"/>
</dbReference>
<dbReference type="Pfam" id="PF01842">
    <property type="entry name" value="ACT"/>
    <property type="match status" value="1"/>
</dbReference>
<dbReference type="GO" id="GO:0008999">
    <property type="term" value="F:protein-N-terminal-alanine acetyltransferase activity"/>
    <property type="evidence" value="ECO:0007669"/>
    <property type="project" value="TreeGrafter"/>
</dbReference>
<proteinExistence type="predicted"/>
<dbReference type="Proteomes" id="UP000198226">
    <property type="component" value="Chromosome I"/>
</dbReference>
<evidence type="ECO:0000313" key="2">
    <source>
        <dbReference type="Proteomes" id="UP000198226"/>
    </source>
</evidence>
<dbReference type="CDD" id="cd02116">
    <property type="entry name" value="ACT"/>
    <property type="match status" value="1"/>
</dbReference>
<dbReference type="InterPro" id="IPR016181">
    <property type="entry name" value="Acyl_CoA_acyltransferase"/>
</dbReference>
<accession>A0A109IIU0</accession>
<keyword evidence="1" id="KW-0808">Transferase</keyword>
<keyword evidence="2" id="KW-1185">Reference proteome</keyword>
<dbReference type="AlphaFoldDB" id="A0A109IIU0"/>
<dbReference type="InterPro" id="IPR000182">
    <property type="entry name" value="GNAT_dom"/>
</dbReference>
<dbReference type="OrthoDB" id="5516749at2"/>
<dbReference type="Gene3D" id="3.30.70.260">
    <property type="match status" value="1"/>
</dbReference>
<dbReference type="Pfam" id="PF00583">
    <property type="entry name" value="Acetyltransf_1"/>
    <property type="match status" value="1"/>
</dbReference>
<dbReference type="PANTHER" id="PTHR43617">
    <property type="entry name" value="L-AMINO ACID N-ACETYLTRANSFERASE"/>
    <property type="match status" value="1"/>
</dbReference>
<name>A0A109IIU0_9ACTN</name>
<dbReference type="RefSeq" id="WP_067310861.1">
    <property type="nucleotide sequence ID" value="NZ_LRMV01000098.1"/>
</dbReference>
<dbReference type="InterPro" id="IPR045865">
    <property type="entry name" value="ACT-like_dom_sf"/>
</dbReference>
<evidence type="ECO:0000313" key="1">
    <source>
        <dbReference type="EMBL" id="SCG52251.1"/>
    </source>
</evidence>
<dbReference type="PANTHER" id="PTHR43617:SF20">
    <property type="entry name" value="N-ALPHA-ACETYLTRANSFERASE RIMI"/>
    <property type="match status" value="1"/>
</dbReference>
<gene>
    <name evidence="1" type="ORF">GA0070623_2019</name>
</gene>
<reference evidence="2" key="1">
    <citation type="submission" date="2016-06" db="EMBL/GenBank/DDBJ databases">
        <authorList>
            <person name="Varghese N."/>
            <person name="Submissions Spin"/>
        </authorList>
    </citation>
    <scope>NUCLEOTIDE SEQUENCE [LARGE SCALE GENOMIC DNA]</scope>
    <source>
        <strain evidence="2">DSM 44983</strain>
    </source>
</reference>
<protein>
    <submittedName>
        <fullName evidence="1">Acetyltransferase (GNAT) family protein</fullName>
    </submittedName>
</protein>
<dbReference type="SUPFAM" id="SSF55021">
    <property type="entry name" value="ACT-like"/>
    <property type="match status" value="1"/>
</dbReference>
<dbReference type="InterPro" id="IPR050276">
    <property type="entry name" value="MshD_Acetyltransferase"/>
</dbReference>
<dbReference type="Gene3D" id="3.40.630.30">
    <property type="match status" value="1"/>
</dbReference>
<dbReference type="EMBL" id="LT607752">
    <property type="protein sequence ID" value="SCG52251.1"/>
    <property type="molecule type" value="Genomic_DNA"/>
</dbReference>
<dbReference type="CDD" id="cd04301">
    <property type="entry name" value="NAT_SF"/>
    <property type="match status" value="1"/>
</dbReference>